<sequence length="292" mass="31933">MASPVSRTSTSSSTSSASSSTGGSIVSTKTASTSASTNSSTVTVALKRRSLIPPRWKETVRVVGMSDCREAALTLAYAFAADDYAQYLVDSGDMHGVSAEQKWKLHVDILTYTVTAHVMSGLATTVGPEFDSVALWVPPGKNLDGFWTQLRSGMWRLHFQLSPEGKKRLFEEILPLLHNTKAEVLGDRNDDAWYLVYLGTKPSSQGRGYASKLLRDVIARADAEKRPIYLESSSLANNAYYKKFGFEVKREIFLERGPAPVRLSIMVREPRAPGSTAYSTSSNPATKKPVRG</sequence>
<keyword evidence="3" id="KW-0808">Transferase</keyword>
<organism evidence="4">
    <name type="scientific">Chaetomium thermophilum (strain DSM 1495 / CBS 144.50 / IMI 039719)</name>
    <name type="common">Thermochaetoides thermophila</name>
    <dbReference type="NCBI Taxonomy" id="759272"/>
    <lineage>
        <taxon>Eukaryota</taxon>
        <taxon>Fungi</taxon>
        <taxon>Dikarya</taxon>
        <taxon>Ascomycota</taxon>
        <taxon>Pezizomycotina</taxon>
        <taxon>Sordariomycetes</taxon>
        <taxon>Sordariomycetidae</taxon>
        <taxon>Sordariales</taxon>
        <taxon>Chaetomiaceae</taxon>
        <taxon>Thermochaetoides</taxon>
    </lineage>
</organism>
<dbReference type="OMA" id="VMNVMIR"/>
<feature type="region of interest" description="Disordered" evidence="1">
    <location>
        <begin position="1"/>
        <end position="32"/>
    </location>
</feature>
<keyword evidence="4" id="KW-1185">Reference proteome</keyword>
<dbReference type="PANTHER" id="PTHR42791">
    <property type="entry name" value="GNAT FAMILY ACETYLTRANSFERASE"/>
    <property type="match status" value="1"/>
</dbReference>
<dbReference type="PANTHER" id="PTHR42791:SF1">
    <property type="entry name" value="N-ACETYLTRANSFERASE DOMAIN-CONTAINING PROTEIN"/>
    <property type="match status" value="1"/>
</dbReference>
<dbReference type="GO" id="GO:0016747">
    <property type="term" value="F:acyltransferase activity, transferring groups other than amino-acyl groups"/>
    <property type="evidence" value="ECO:0007669"/>
    <property type="project" value="InterPro"/>
</dbReference>
<dbReference type="InterPro" id="IPR016181">
    <property type="entry name" value="Acyl_CoA_acyltransferase"/>
</dbReference>
<evidence type="ECO:0000313" key="4">
    <source>
        <dbReference type="Proteomes" id="UP000008066"/>
    </source>
</evidence>
<evidence type="ECO:0000256" key="1">
    <source>
        <dbReference type="SAM" id="MobiDB-lite"/>
    </source>
</evidence>
<reference evidence="3 4" key="1">
    <citation type="journal article" date="2011" name="Cell">
        <title>Insight into structure and assembly of the nuclear pore complex by utilizing the genome of a eukaryotic thermophile.</title>
        <authorList>
            <person name="Amlacher S."/>
            <person name="Sarges P."/>
            <person name="Flemming D."/>
            <person name="van Noort V."/>
            <person name="Kunze R."/>
            <person name="Devos D.P."/>
            <person name="Arumugam M."/>
            <person name="Bork P."/>
            <person name="Hurt E."/>
        </authorList>
    </citation>
    <scope>NUCLEOTIDE SEQUENCE [LARGE SCALE GENOMIC DNA]</scope>
    <source>
        <strain evidence="4">DSM 1495 / CBS 144.50 / IMI 039719</strain>
    </source>
</reference>
<dbReference type="HOGENOM" id="CLU_063930_1_0_1"/>
<dbReference type="Pfam" id="PF13508">
    <property type="entry name" value="Acetyltransf_7"/>
    <property type="match status" value="1"/>
</dbReference>
<dbReference type="PROSITE" id="PS51186">
    <property type="entry name" value="GNAT"/>
    <property type="match status" value="1"/>
</dbReference>
<name>G0S5S3_CHATD</name>
<dbReference type="KEGG" id="cthr:CTHT_0033430"/>
<feature type="domain" description="N-acetyltransferase" evidence="2">
    <location>
        <begin position="184"/>
        <end position="268"/>
    </location>
</feature>
<accession>G0S5S3</accession>
<dbReference type="SUPFAM" id="SSF55729">
    <property type="entry name" value="Acyl-CoA N-acyltransferases (Nat)"/>
    <property type="match status" value="1"/>
</dbReference>
<evidence type="ECO:0000313" key="3">
    <source>
        <dbReference type="EMBL" id="EGS21485.1"/>
    </source>
</evidence>
<feature type="region of interest" description="Disordered" evidence="1">
    <location>
        <begin position="272"/>
        <end position="292"/>
    </location>
</feature>
<dbReference type="RefSeq" id="XP_006693781.1">
    <property type="nucleotide sequence ID" value="XM_006693718.1"/>
</dbReference>
<evidence type="ECO:0000259" key="2">
    <source>
        <dbReference type="PROSITE" id="PS51186"/>
    </source>
</evidence>
<dbReference type="EMBL" id="GL988041">
    <property type="protein sequence ID" value="EGS21485.1"/>
    <property type="molecule type" value="Genomic_DNA"/>
</dbReference>
<feature type="compositionally biased region" description="Polar residues" evidence="1">
    <location>
        <begin position="276"/>
        <end position="285"/>
    </location>
</feature>
<dbReference type="AlphaFoldDB" id="G0S5S3"/>
<dbReference type="InterPro" id="IPR000182">
    <property type="entry name" value="GNAT_dom"/>
</dbReference>
<gene>
    <name evidence="3" type="ORF">CTHT_0033430</name>
</gene>
<dbReference type="STRING" id="759272.G0S5S3"/>
<dbReference type="GeneID" id="18257381"/>
<proteinExistence type="predicted"/>
<dbReference type="InterPro" id="IPR052523">
    <property type="entry name" value="Trichothecene_AcTrans"/>
</dbReference>
<protein>
    <submittedName>
        <fullName evidence="3">N-acetyltransferase-like protein</fullName>
    </submittedName>
</protein>
<dbReference type="Gene3D" id="3.40.630.30">
    <property type="match status" value="1"/>
</dbReference>
<dbReference type="OrthoDB" id="544277at2759"/>
<dbReference type="Proteomes" id="UP000008066">
    <property type="component" value="Unassembled WGS sequence"/>
</dbReference>
<dbReference type="eggNOG" id="ENOG502RXZ0">
    <property type="taxonomic scope" value="Eukaryota"/>
</dbReference>
<dbReference type="CDD" id="cd04301">
    <property type="entry name" value="NAT_SF"/>
    <property type="match status" value="1"/>
</dbReference>